<evidence type="ECO:0000259" key="2">
    <source>
        <dbReference type="Pfam" id="PF01266"/>
    </source>
</evidence>
<dbReference type="PANTHER" id="PTHR13847:SF289">
    <property type="entry name" value="GLYCINE OXIDASE"/>
    <property type="match status" value="1"/>
</dbReference>
<dbReference type="InterPro" id="IPR006076">
    <property type="entry name" value="FAD-dep_OxRdtase"/>
</dbReference>
<dbReference type="Gene3D" id="3.50.50.60">
    <property type="entry name" value="FAD/NAD(P)-binding domain"/>
    <property type="match status" value="1"/>
</dbReference>
<accession>A0AA39V640</accession>
<name>A0AA39V640_9LECA</name>
<dbReference type="EMBL" id="JAFEKC020000024">
    <property type="protein sequence ID" value="KAK0507405.1"/>
    <property type="molecule type" value="Genomic_DNA"/>
</dbReference>
<dbReference type="PANTHER" id="PTHR13847">
    <property type="entry name" value="SARCOSINE DEHYDROGENASE-RELATED"/>
    <property type="match status" value="1"/>
</dbReference>
<dbReference type="Proteomes" id="UP001166286">
    <property type="component" value="Unassembled WGS sequence"/>
</dbReference>
<dbReference type="AlphaFoldDB" id="A0AA39V640"/>
<protein>
    <recommendedName>
        <fullName evidence="2">FAD dependent oxidoreductase domain-containing protein</fullName>
    </recommendedName>
</protein>
<comment type="caution">
    <text evidence="3">The sequence shown here is derived from an EMBL/GenBank/DDBJ whole genome shotgun (WGS) entry which is preliminary data.</text>
</comment>
<keyword evidence="4" id="KW-1185">Reference proteome</keyword>
<evidence type="ECO:0000256" key="1">
    <source>
        <dbReference type="ARBA" id="ARBA00023002"/>
    </source>
</evidence>
<dbReference type="InterPro" id="IPR036188">
    <property type="entry name" value="FAD/NAD-bd_sf"/>
</dbReference>
<dbReference type="Pfam" id="PF01266">
    <property type="entry name" value="DAO"/>
    <property type="match status" value="1"/>
</dbReference>
<proteinExistence type="predicted"/>
<evidence type="ECO:0000313" key="3">
    <source>
        <dbReference type="EMBL" id="KAK0507405.1"/>
    </source>
</evidence>
<sequence length="846" mass="92956">MALFKLAPLPRSHLGRTLHSLSPCEKVDLTIIGAGGAIGLPASYLASKQGLKVLMIDGGSAALDSSTHTVHTSIVRPNLAVWPFAKAVDSWLNNGPFDIRLFSESGTMASFGVHSILQSYFVSHDRLSRMWGAFRRLGLDSRQIYLDFGRELGPIIMGGKGRGHLASPLVIDDDEAVLGLRDKLGRYGVESEIITGSDAIQDYVGQLRVRHPKLMVRYPEDFVLDLERYKTQLLHRVNKSGGLRLQDTVVGLEQDSRGSVTAVVTESGQRIETDAVLYAGGWRAGHFLRKWLGINMSSHLNVASGVRFILPNHMVDRSIVCGSMFMAPGYDQSGNPVTDIGQMFLTNVTDTYPTRKHLTQALKRFHTYFDYQSDIPKIWNCVGRPITTTGMPFIEKVAPNMVVALGPGMFGVTLGTGLAQRGLDLLLHNKSHSDHTLFDRQLGWKIVSSFIREKLSQTELPRQTVSPSLLKTQRVLQLGRRGAMTTVLSKCLTSTYDFAVYGASQVEAVMNDIETHPSSVLLVASHGSQARLPLNYDKDYLSANEAIEKVLAHAKCKSLSGIVMISGGIPKAKLQELKMVARNAGVRFVHLPGLATSMEVLLKAVENLLTPFIGKPRKVLIEDTFHRGKREIPSAGGSQLLASLVKKFGPEQLLILTSEPDSQNEFSSHYPNAVVKAVKCDEEIQAICAELPELIPVVCRSYRIDVPYRYQHRLSLQGESFIIDFEQKVTDRAQLVPPISQVIEKLSSLPPGFNGNSVSSVVPVVSFTPGSSIVEGLAFIIRSLRSKASKLSVWTRQAEPDSFINELVTSASVQTTHIQHDPSLCCNLRIEAELDAQLFSISVTTS</sequence>
<dbReference type="GO" id="GO:0005737">
    <property type="term" value="C:cytoplasm"/>
    <property type="evidence" value="ECO:0007669"/>
    <property type="project" value="TreeGrafter"/>
</dbReference>
<organism evidence="3 4">
    <name type="scientific">Cladonia borealis</name>
    <dbReference type="NCBI Taxonomy" id="184061"/>
    <lineage>
        <taxon>Eukaryota</taxon>
        <taxon>Fungi</taxon>
        <taxon>Dikarya</taxon>
        <taxon>Ascomycota</taxon>
        <taxon>Pezizomycotina</taxon>
        <taxon>Lecanoromycetes</taxon>
        <taxon>OSLEUM clade</taxon>
        <taxon>Lecanoromycetidae</taxon>
        <taxon>Lecanorales</taxon>
        <taxon>Lecanorineae</taxon>
        <taxon>Cladoniaceae</taxon>
        <taxon>Cladonia</taxon>
    </lineage>
</organism>
<dbReference type="SUPFAM" id="SSF51905">
    <property type="entry name" value="FAD/NAD(P)-binding domain"/>
    <property type="match status" value="1"/>
</dbReference>
<evidence type="ECO:0000313" key="4">
    <source>
        <dbReference type="Proteomes" id="UP001166286"/>
    </source>
</evidence>
<dbReference type="GO" id="GO:0016491">
    <property type="term" value="F:oxidoreductase activity"/>
    <property type="evidence" value="ECO:0007669"/>
    <property type="project" value="UniProtKB-KW"/>
</dbReference>
<feature type="domain" description="FAD dependent oxidoreductase" evidence="2">
    <location>
        <begin position="28"/>
        <end position="420"/>
    </location>
</feature>
<reference evidence="3" key="1">
    <citation type="submission" date="2023-03" db="EMBL/GenBank/DDBJ databases">
        <title>Complete genome of Cladonia borealis.</title>
        <authorList>
            <person name="Park H."/>
        </authorList>
    </citation>
    <scope>NUCLEOTIDE SEQUENCE</scope>
    <source>
        <strain evidence="3">ANT050790</strain>
    </source>
</reference>
<gene>
    <name evidence="3" type="ORF">JMJ35_010443</name>
</gene>
<keyword evidence="1" id="KW-0560">Oxidoreductase</keyword>
<dbReference type="Gene3D" id="3.30.9.10">
    <property type="entry name" value="D-Amino Acid Oxidase, subunit A, domain 2"/>
    <property type="match status" value="1"/>
</dbReference>